<keyword evidence="2" id="KW-1185">Reference proteome</keyword>
<protein>
    <submittedName>
        <fullName evidence="1">Uncharacterized protein</fullName>
    </submittedName>
</protein>
<evidence type="ECO:0000313" key="2">
    <source>
        <dbReference type="Proteomes" id="UP000828251"/>
    </source>
</evidence>
<proteinExistence type="predicted"/>
<reference evidence="1 2" key="1">
    <citation type="journal article" date="2021" name="Plant Biotechnol. J.">
        <title>Multi-omics assisted identification of the key and species-specific regulatory components of drought-tolerant mechanisms in Gossypium stocksii.</title>
        <authorList>
            <person name="Yu D."/>
            <person name="Ke L."/>
            <person name="Zhang D."/>
            <person name="Wu Y."/>
            <person name="Sun Y."/>
            <person name="Mei J."/>
            <person name="Sun J."/>
            <person name="Sun Y."/>
        </authorList>
    </citation>
    <scope>NUCLEOTIDE SEQUENCE [LARGE SCALE GENOMIC DNA]</scope>
    <source>
        <strain evidence="2">cv. E1</strain>
        <tissue evidence="1">Leaf</tissue>
    </source>
</reference>
<name>A0A9D3UTX3_9ROSI</name>
<organism evidence="1 2">
    <name type="scientific">Gossypium stocksii</name>
    <dbReference type="NCBI Taxonomy" id="47602"/>
    <lineage>
        <taxon>Eukaryota</taxon>
        <taxon>Viridiplantae</taxon>
        <taxon>Streptophyta</taxon>
        <taxon>Embryophyta</taxon>
        <taxon>Tracheophyta</taxon>
        <taxon>Spermatophyta</taxon>
        <taxon>Magnoliopsida</taxon>
        <taxon>eudicotyledons</taxon>
        <taxon>Gunneridae</taxon>
        <taxon>Pentapetalae</taxon>
        <taxon>rosids</taxon>
        <taxon>malvids</taxon>
        <taxon>Malvales</taxon>
        <taxon>Malvaceae</taxon>
        <taxon>Malvoideae</taxon>
        <taxon>Gossypium</taxon>
    </lineage>
</organism>
<accession>A0A9D3UTX3</accession>
<dbReference type="Proteomes" id="UP000828251">
    <property type="component" value="Unassembled WGS sequence"/>
</dbReference>
<gene>
    <name evidence="1" type="ORF">J1N35_035397</name>
</gene>
<sequence>MEHYFLTVSIKDDEAKILLFFGGSIGSIQEYVKEVSELMLRIMDLSEKDAFFFFMDGLKLWVKQELERRGVQELSKALIVAESLIELVLKKDKFESSKPKRKDNGMKDEEG</sequence>
<evidence type="ECO:0000313" key="1">
    <source>
        <dbReference type="EMBL" id="KAH1057332.1"/>
    </source>
</evidence>
<comment type="caution">
    <text evidence="1">The sequence shown here is derived from an EMBL/GenBank/DDBJ whole genome shotgun (WGS) entry which is preliminary data.</text>
</comment>
<dbReference type="EMBL" id="JAIQCV010000010">
    <property type="protein sequence ID" value="KAH1057332.1"/>
    <property type="molecule type" value="Genomic_DNA"/>
</dbReference>
<dbReference type="OrthoDB" id="1000367at2759"/>
<dbReference type="AlphaFoldDB" id="A0A9D3UTX3"/>